<dbReference type="Proteomes" id="UP001139095">
    <property type="component" value="Unassembled WGS sequence"/>
</dbReference>
<comment type="caution">
    <text evidence="2">The sequence shown here is derived from an EMBL/GenBank/DDBJ whole genome shotgun (WGS) entry which is preliminary data.</text>
</comment>
<evidence type="ECO:0000259" key="1">
    <source>
        <dbReference type="Pfam" id="PF19044"/>
    </source>
</evidence>
<name>A0A9X1IP13_9GAMM</name>
<gene>
    <name evidence="2" type="primary">traC</name>
    <name evidence="2" type="ORF">LG368_12170</name>
</gene>
<dbReference type="InterPro" id="IPR027417">
    <property type="entry name" value="P-loop_NTPase"/>
</dbReference>
<proteinExistence type="predicted"/>
<dbReference type="CDD" id="cd01127">
    <property type="entry name" value="TrwB_TraG_TraD_VirD4"/>
    <property type="match status" value="1"/>
</dbReference>
<dbReference type="EMBL" id="JAJATW010000019">
    <property type="protein sequence ID" value="MCB5162650.1"/>
    <property type="molecule type" value="Genomic_DNA"/>
</dbReference>
<dbReference type="AlphaFoldDB" id="A0A9X1IP13"/>
<dbReference type="NCBIfam" id="TIGR02746">
    <property type="entry name" value="TraC-F-type"/>
    <property type="match status" value="1"/>
</dbReference>
<dbReference type="Pfam" id="PF19044">
    <property type="entry name" value="P-loop_TraG"/>
    <property type="match status" value="1"/>
</dbReference>
<dbReference type="RefSeq" id="WP_226754996.1">
    <property type="nucleotide sequence ID" value="NZ_JAJATW010000019.1"/>
</dbReference>
<accession>A0A9X1IP13</accession>
<dbReference type="Gene3D" id="1.10.8.730">
    <property type="match status" value="1"/>
</dbReference>
<dbReference type="InterPro" id="IPR025955">
    <property type="entry name" value="TraC/Conjuga_ATPase"/>
</dbReference>
<dbReference type="InterPro" id="IPR043964">
    <property type="entry name" value="P-loop_TraG"/>
</dbReference>
<dbReference type="Gene3D" id="3.40.50.300">
    <property type="entry name" value="P-loop containing nucleotide triphosphate hydrolases"/>
    <property type="match status" value="1"/>
</dbReference>
<organism evidence="2 3">
    <name type="scientific">Marinomonas algarum</name>
    <dbReference type="NCBI Taxonomy" id="2883105"/>
    <lineage>
        <taxon>Bacteria</taxon>
        <taxon>Pseudomonadati</taxon>
        <taxon>Pseudomonadota</taxon>
        <taxon>Gammaproteobacteria</taxon>
        <taxon>Oceanospirillales</taxon>
        <taxon>Oceanospirillaceae</taxon>
        <taxon>Marinomonas</taxon>
    </lineage>
</organism>
<evidence type="ECO:0000313" key="3">
    <source>
        <dbReference type="Proteomes" id="UP001139095"/>
    </source>
</evidence>
<reference evidence="2" key="1">
    <citation type="submission" date="2021-10" db="EMBL/GenBank/DDBJ databases">
        <title>Marinomonas pontica sp. nov., isolated from the Black Sea.</title>
        <authorList>
            <person name="Zhao L.-H."/>
            <person name="Xue J.-H."/>
        </authorList>
    </citation>
    <scope>NUCLEOTIDE SEQUENCE</scope>
    <source>
        <strain evidence="2">E8</strain>
    </source>
</reference>
<feature type="domain" description="TraG P-loop" evidence="1">
    <location>
        <begin position="451"/>
        <end position="812"/>
    </location>
</feature>
<protein>
    <submittedName>
        <fullName evidence="2">Type IV secretion system protein TraC</fullName>
    </submittedName>
</protein>
<dbReference type="Pfam" id="PF11130">
    <property type="entry name" value="TraC_F_IV"/>
    <property type="match status" value="1"/>
</dbReference>
<keyword evidence="3" id="KW-1185">Reference proteome</keyword>
<evidence type="ECO:0000313" key="2">
    <source>
        <dbReference type="EMBL" id="MCB5162650.1"/>
    </source>
</evidence>
<dbReference type="PANTHER" id="PTHR38467:SF1">
    <property type="entry name" value="CONJUGATIVE TRANSFER: ASSEMBLY"/>
    <property type="match status" value="1"/>
</dbReference>
<sequence>MEFITFKKKNHKKLIPDEVKASALIPVMAYSEDDMIFLMDDKSIGFGFICQPLTSATEKVQERTIGMLNQEFPAKSTMQFTLFRSPDIAQDLNRMIELRDGFNHDLLTSVIKERTAFLGHHSRNKIIAQNQKGMFDNGLIQDTKLFVTVKVPIADNKPTENDITQLKDLQKKVKSALQTVGLRPIDITATDYIRIMSTMLNWGEGASWKSDSTLSWETDRPICEQIFDYDTDINMTKNSLQVGDQHVKILSAKKLPDIAYFGDAITYVGDLSGGNSSIKENYMIVTNVFFPEPEKIRNTLDRKRQLAVNQAYGPMLKFVPVLADKKEGFDVLYESMKEGQKPIGISYSMVIFAPTKDRADAAAMAARNIWRETRFNLMEDRFLFLPMLINNLPLCTDIGAVQDLFRYKTMTTEQAAVLLPLFSEWKGTGTYHASLLSRNGQLMSLSLHDSNTNKNLVIAAESGSGKSFLTNELIFSYLSEGAQVWVIDAGKSYEKLADLLNGDFVHFEDGAGVCLNPFELIQNYEDEEDAVVSLVGTMASAKGNLSEWQTSALKRVMTDVWNELGTSMKVDDVANRCLEEHQDQRLKDIGMQLFPFSSKGSYGKYFSNDNNVSFQNQFTVLELDELQGRKHLRQVVLLQLIYQIQQEVFLGERNRKKVVIVDEAWDLLKEGEVSVFMEHAYRKFRKYGGSVVIATQSINDLYENTVGRAIAENSASMYLLGQTEETVESVKRSGRLSLSDAGFNILKTVHTVQGIYSEIFVKSKSGMGVGRLIVGEFQKLLYSTDPRDVDAIDQHVKRGLSIPDAIRAVMKDRAMVV</sequence>
<dbReference type="SUPFAM" id="SSF52540">
    <property type="entry name" value="P-loop containing nucleoside triphosphate hydrolases"/>
    <property type="match status" value="1"/>
</dbReference>
<dbReference type="InterPro" id="IPR014117">
    <property type="entry name" value="TraC-F-type"/>
</dbReference>
<dbReference type="PANTHER" id="PTHR38467">
    <property type="match status" value="1"/>
</dbReference>
<dbReference type="InterPro" id="IPR053155">
    <property type="entry name" value="F-pilin_assembly_TraC"/>
</dbReference>